<organism evidence="2 3">
    <name type="scientific">Polarella glacialis</name>
    <name type="common">Dinoflagellate</name>
    <dbReference type="NCBI Taxonomy" id="89957"/>
    <lineage>
        <taxon>Eukaryota</taxon>
        <taxon>Sar</taxon>
        <taxon>Alveolata</taxon>
        <taxon>Dinophyceae</taxon>
        <taxon>Suessiales</taxon>
        <taxon>Suessiaceae</taxon>
        <taxon>Polarella</taxon>
    </lineage>
</organism>
<reference evidence="2" key="1">
    <citation type="submission" date="2021-02" db="EMBL/GenBank/DDBJ databases">
        <authorList>
            <person name="Dougan E. K."/>
            <person name="Rhodes N."/>
            <person name="Thang M."/>
            <person name="Chan C."/>
        </authorList>
    </citation>
    <scope>NUCLEOTIDE SEQUENCE</scope>
</reference>
<dbReference type="OrthoDB" id="424917at2759"/>
<comment type="caution">
    <text evidence="2">The sequence shown here is derived from an EMBL/GenBank/DDBJ whole genome shotgun (WGS) entry which is preliminary data.</text>
</comment>
<evidence type="ECO:0000313" key="2">
    <source>
        <dbReference type="EMBL" id="CAE8588374.1"/>
    </source>
</evidence>
<dbReference type="AlphaFoldDB" id="A0A813DHI5"/>
<keyword evidence="3" id="KW-1185">Reference proteome</keyword>
<feature type="region of interest" description="Disordered" evidence="1">
    <location>
        <begin position="1"/>
        <end position="20"/>
    </location>
</feature>
<proteinExistence type="predicted"/>
<dbReference type="EMBL" id="CAJNNV010003106">
    <property type="protein sequence ID" value="CAE8588374.1"/>
    <property type="molecule type" value="Genomic_DNA"/>
</dbReference>
<evidence type="ECO:0000256" key="1">
    <source>
        <dbReference type="SAM" id="MobiDB-lite"/>
    </source>
</evidence>
<protein>
    <submittedName>
        <fullName evidence="2">Uncharacterized protein</fullName>
    </submittedName>
</protein>
<accession>A0A813DHI5</accession>
<name>A0A813DHI5_POLGL</name>
<feature type="non-terminal residue" evidence="2">
    <location>
        <position position="120"/>
    </location>
</feature>
<gene>
    <name evidence="2" type="ORF">PGLA1383_LOCUS7176</name>
</gene>
<dbReference type="Proteomes" id="UP000654075">
    <property type="component" value="Unassembled WGS sequence"/>
</dbReference>
<sequence>MMDAESNQDTASEVDGREAEEADEALWDRVRWAHLSATKFAQALSLHRGLLRPEMALRALTARAARFDLGGAEAFANAEAQTPLVPQRRAILPPGVPPPTSTEIDFCFHYAHAEQYACGE</sequence>
<feature type="compositionally biased region" description="Polar residues" evidence="1">
    <location>
        <begin position="1"/>
        <end position="11"/>
    </location>
</feature>
<evidence type="ECO:0000313" key="3">
    <source>
        <dbReference type="Proteomes" id="UP000654075"/>
    </source>
</evidence>